<dbReference type="SUPFAM" id="SSF109604">
    <property type="entry name" value="HD-domain/PDEase-like"/>
    <property type="match status" value="1"/>
</dbReference>
<evidence type="ECO:0000313" key="2">
    <source>
        <dbReference type="Proteomes" id="UP001163096"/>
    </source>
</evidence>
<reference evidence="1" key="1">
    <citation type="submission" date="2022-11" db="EMBL/GenBank/DDBJ databases">
        <title>Complete genome sequence of Methanogenium organophilum DSM 3596.</title>
        <authorList>
            <person name="Chen S.-C."/>
            <person name="Lai S.-J."/>
            <person name="You Y.-T."/>
        </authorList>
    </citation>
    <scope>NUCLEOTIDE SEQUENCE</scope>
    <source>
        <strain evidence="1">DSM 3596</strain>
    </source>
</reference>
<keyword evidence="2" id="KW-1185">Reference proteome</keyword>
<protein>
    <submittedName>
        <fullName evidence="1">Uncharacterized protein</fullName>
    </submittedName>
</protein>
<dbReference type="PANTHER" id="PTHR33594:SF1">
    <property type="entry name" value="HD_PDEASE DOMAIN-CONTAINING PROTEIN"/>
    <property type="match status" value="1"/>
</dbReference>
<proteinExistence type="predicted"/>
<dbReference type="PANTHER" id="PTHR33594">
    <property type="entry name" value="SUPERFAMILY HYDROLASE, PUTATIVE (AFU_ORTHOLOGUE AFUA_1G03035)-RELATED"/>
    <property type="match status" value="1"/>
</dbReference>
<dbReference type="Gene3D" id="1.20.58.1910">
    <property type="match status" value="1"/>
</dbReference>
<dbReference type="RefSeq" id="WP_268186650.1">
    <property type="nucleotide sequence ID" value="NZ_CP113361.1"/>
</dbReference>
<dbReference type="AlphaFoldDB" id="A0A9X9T873"/>
<dbReference type="EMBL" id="CP113361">
    <property type="protein sequence ID" value="WAI01420.1"/>
    <property type="molecule type" value="Genomic_DNA"/>
</dbReference>
<dbReference type="Proteomes" id="UP001163096">
    <property type="component" value="Chromosome"/>
</dbReference>
<dbReference type="GeneID" id="76833570"/>
<gene>
    <name evidence="1" type="ORF">OU421_00670</name>
</gene>
<accession>A0A9X9T873</accession>
<dbReference type="KEGG" id="mou:OU421_00670"/>
<organism evidence="1 2">
    <name type="scientific">Methanogenium organophilum</name>
    <dbReference type="NCBI Taxonomy" id="2199"/>
    <lineage>
        <taxon>Archaea</taxon>
        <taxon>Methanobacteriati</taxon>
        <taxon>Methanobacteriota</taxon>
        <taxon>Stenosarchaea group</taxon>
        <taxon>Methanomicrobia</taxon>
        <taxon>Methanomicrobiales</taxon>
        <taxon>Methanomicrobiaceae</taxon>
        <taxon>Methanogenium</taxon>
    </lineage>
</organism>
<sequence length="119" mass="13261">METIRAFAETFFRQAGAHGPDHILRVTRLCKEIGRAGCAVGIAWTFMQAGEHGDDIGNAVSHLHEKLLNLRRLMYTAAAADIAERRHALLQRFVDSLEDETGTSLTSPADRRTPFICLR</sequence>
<name>A0A9X9T873_METOG</name>
<evidence type="ECO:0000313" key="1">
    <source>
        <dbReference type="EMBL" id="WAI01420.1"/>
    </source>
</evidence>